<name>A0A2G1UQZ9_9GAMM</name>
<sequence>MVALAGCTVADASDGQPQPALAIEAACLLTDGRVVPLQVEVAVTDEQRQTGLMGRKTLAPDAGMLFVYDSPRAPDHGFWMFKTLIPLDIAYIDNAGVIRSIRQMYPCRAGNGVGCPSYPAGTAFTQALEVNQGFFQDHNIRTGDRFSRDPRTCGR</sequence>
<dbReference type="EMBL" id="NTFH01000003">
    <property type="protein sequence ID" value="PHQ16934.1"/>
    <property type="molecule type" value="Genomic_DNA"/>
</dbReference>
<dbReference type="InterPro" id="IPR038695">
    <property type="entry name" value="Saro_0823-like_sf"/>
</dbReference>
<comment type="caution">
    <text evidence="1">The sequence shown here is derived from an EMBL/GenBank/DDBJ whole genome shotgun (WGS) entry which is preliminary data.</text>
</comment>
<gene>
    <name evidence="1" type="ORF">CLH61_02920</name>
</gene>
<protein>
    <recommendedName>
        <fullName evidence="3">DUF192 domain-containing protein</fullName>
    </recommendedName>
</protein>
<proteinExistence type="predicted"/>
<reference evidence="1 2" key="1">
    <citation type="submission" date="2017-09" db="EMBL/GenBank/DDBJ databases">
        <title>The draft genome sequences of Marinobacter sp. PWS21.</title>
        <authorList>
            <person name="Cao J."/>
        </authorList>
    </citation>
    <scope>NUCLEOTIDE SEQUENCE [LARGE SCALE GENOMIC DNA]</scope>
    <source>
        <strain evidence="1 2">PWS21</strain>
    </source>
</reference>
<dbReference type="Pfam" id="PF02643">
    <property type="entry name" value="DUF192"/>
    <property type="match status" value="1"/>
</dbReference>
<evidence type="ECO:0000313" key="1">
    <source>
        <dbReference type="EMBL" id="PHQ16934.1"/>
    </source>
</evidence>
<organism evidence="1 2">
    <name type="scientific">Marinobacter profundi</name>
    <dbReference type="NCBI Taxonomy" id="2666256"/>
    <lineage>
        <taxon>Bacteria</taxon>
        <taxon>Pseudomonadati</taxon>
        <taxon>Pseudomonadota</taxon>
        <taxon>Gammaproteobacteria</taxon>
        <taxon>Pseudomonadales</taxon>
        <taxon>Marinobacteraceae</taxon>
        <taxon>Marinobacter</taxon>
    </lineage>
</organism>
<dbReference type="InterPro" id="IPR003795">
    <property type="entry name" value="DUF192"/>
</dbReference>
<evidence type="ECO:0008006" key="3">
    <source>
        <dbReference type="Google" id="ProtNLM"/>
    </source>
</evidence>
<dbReference type="PANTHER" id="PTHR37953">
    <property type="entry name" value="UPF0127 PROTEIN MJ1496"/>
    <property type="match status" value="1"/>
</dbReference>
<accession>A0A2G1UQZ9</accession>
<dbReference type="PANTHER" id="PTHR37953:SF1">
    <property type="entry name" value="UPF0127 PROTEIN MJ1496"/>
    <property type="match status" value="1"/>
</dbReference>
<keyword evidence="2" id="KW-1185">Reference proteome</keyword>
<dbReference type="Proteomes" id="UP000231409">
    <property type="component" value="Unassembled WGS sequence"/>
</dbReference>
<evidence type="ECO:0000313" key="2">
    <source>
        <dbReference type="Proteomes" id="UP000231409"/>
    </source>
</evidence>
<dbReference type="AlphaFoldDB" id="A0A2G1UQZ9"/>
<dbReference type="Gene3D" id="2.60.120.1140">
    <property type="entry name" value="Protein of unknown function DUF192"/>
    <property type="match status" value="1"/>
</dbReference>